<feature type="region of interest" description="Disordered" evidence="17">
    <location>
        <begin position="264"/>
        <end position="298"/>
    </location>
</feature>
<evidence type="ECO:0000256" key="15">
    <source>
        <dbReference type="ARBA" id="ARBA00032597"/>
    </source>
</evidence>
<dbReference type="PROSITE" id="PS51450">
    <property type="entry name" value="LRR"/>
    <property type="match status" value="2"/>
</dbReference>
<dbReference type="GO" id="GO:0005524">
    <property type="term" value="F:ATP binding"/>
    <property type="evidence" value="ECO:0007669"/>
    <property type="project" value="UniProtKB-KW"/>
</dbReference>
<dbReference type="InterPro" id="IPR003591">
    <property type="entry name" value="Leu-rich_rpt_typical-subtyp"/>
</dbReference>
<comment type="catalytic activity">
    <reaction evidence="1">
        <text>ATP = 3',5'-cyclic AMP + diphosphate</text>
        <dbReference type="Rhea" id="RHEA:15389"/>
        <dbReference type="ChEBI" id="CHEBI:30616"/>
        <dbReference type="ChEBI" id="CHEBI:33019"/>
        <dbReference type="ChEBI" id="CHEBI:58165"/>
        <dbReference type="EC" id="4.6.1.1"/>
    </reaction>
</comment>
<evidence type="ECO:0000259" key="19">
    <source>
        <dbReference type="PROSITE" id="PS50200"/>
    </source>
</evidence>
<dbReference type="SMART" id="SM00314">
    <property type="entry name" value="RA"/>
    <property type="match status" value="1"/>
</dbReference>
<dbReference type="OrthoDB" id="2021138at2759"/>
<feature type="compositionally biased region" description="Acidic residues" evidence="17">
    <location>
        <begin position="2253"/>
        <end position="2282"/>
    </location>
</feature>
<dbReference type="InterPro" id="IPR000159">
    <property type="entry name" value="RA_dom"/>
</dbReference>
<evidence type="ECO:0000313" key="21">
    <source>
        <dbReference type="EMBL" id="KPA40552.1"/>
    </source>
</evidence>
<reference evidence="21 22" key="1">
    <citation type="submission" date="2015-04" db="EMBL/GenBank/DDBJ databases">
        <title>The draft genome sequence of Fusarium langsethiae, a T-2/HT-2 mycotoxin producer.</title>
        <authorList>
            <person name="Lysoe E."/>
            <person name="Divon H.H."/>
            <person name="Terzi V."/>
            <person name="Orru L."/>
            <person name="Lamontanara A."/>
            <person name="Kolseth A.-K."/>
            <person name="Frandsen R.J."/>
            <person name="Nielsen K."/>
            <person name="Thrane U."/>
        </authorList>
    </citation>
    <scope>NUCLEOTIDE SEQUENCE [LARGE SCALE GENOMIC DNA]</scope>
    <source>
        <strain evidence="21 22">Fl201059</strain>
    </source>
</reference>
<dbReference type="SMART" id="SM00369">
    <property type="entry name" value="LRR_TYP"/>
    <property type="match status" value="11"/>
</dbReference>
<feature type="compositionally biased region" description="Low complexity" evidence="17">
    <location>
        <begin position="431"/>
        <end position="447"/>
    </location>
</feature>
<evidence type="ECO:0000256" key="3">
    <source>
        <dbReference type="ARBA" id="ARBA00003896"/>
    </source>
</evidence>
<evidence type="ECO:0000256" key="14">
    <source>
        <dbReference type="ARBA" id="ARBA00023239"/>
    </source>
</evidence>
<dbReference type="InterPro" id="IPR032675">
    <property type="entry name" value="LRR_dom_sf"/>
</dbReference>
<feature type="region of interest" description="Disordered" evidence="17">
    <location>
        <begin position="329"/>
        <end position="396"/>
    </location>
</feature>
<dbReference type="InterPro" id="IPR001932">
    <property type="entry name" value="PPM-type_phosphatase-like_dom"/>
</dbReference>
<organism evidence="21 22">
    <name type="scientific">Fusarium langsethiae</name>
    <dbReference type="NCBI Taxonomy" id="179993"/>
    <lineage>
        <taxon>Eukaryota</taxon>
        <taxon>Fungi</taxon>
        <taxon>Dikarya</taxon>
        <taxon>Ascomycota</taxon>
        <taxon>Pezizomycotina</taxon>
        <taxon>Sordariomycetes</taxon>
        <taxon>Hypocreomycetidae</taxon>
        <taxon>Hypocreales</taxon>
        <taxon>Nectriaceae</taxon>
        <taxon>Fusarium</taxon>
    </lineage>
</organism>
<dbReference type="SUPFAM" id="SSF52058">
    <property type="entry name" value="L domain-like"/>
    <property type="match status" value="2"/>
</dbReference>
<feature type="region of interest" description="Disordered" evidence="17">
    <location>
        <begin position="706"/>
        <end position="729"/>
    </location>
</feature>
<dbReference type="Gene3D" id="3.30.70.1230">
    <property type="entry name" value="Nucleotide cyclase"/>
    <property type="match status" value="1"/>
</dbReference>
<dbReference type="PROSITE" id="PS50125">
    <property type="entry name" value="GUANYLATE_CYCLASE_2"/>
    <property type="match status" value="1"/>
</dbReference>
<dbReference type="SMART" id="SM00044">
    <property type="entry name" value="CYCc"/>
    <property type="match status" value="1"/>
</dbReference>
<dbReference type="GO" id="GO:0005737">
    <property type="term" value="C:cytoplasm"/>
    <property type="evidence" value="ECO:0007669"/>
    <property type="project" value="TreeGrafter"/>
</dbReference>
<evidence type="ECO:0000256" key="8">
    <source>
        <dbReference type="ARBA" id="ARBA00022723"/>
    </source>
</evidence>
<feature type="domain" description="Guanylate cyclase" evidence="18">
    <location>
        <begin position="1868"/>
        <end position="2005"/>
    </location>
</feature>
<dbReference type="PROSITE" id="PS50200">
    <property type="entry name" value="RA"/>
    <property type="match status" value="1"/>
</dbReference>
<dbReference type="Pfam" id="PF08509">
    <property type="entry name" value="Ad_cyc_g-alpha"/>
    <property type="match status" value="1"/>
</dbReference>
<dbReference type="EC" id="4.6.1.1" evidence="5"/>
<evidence type="ECO:0000256" key="11">
    <source>
        <dbReference type="ARBA" id="ARBA00022840"/>
    </source>
</evidence>
<feature type="compositionally biased region" description="Basic and acidic residues" evidence="17">
    <location>
        <begin position="363"/>
        <end position="378"/>
    </location>
</feature>
<keyword evidence="13" id="KW-0115">cAMP biosynthesis</keyword>
<name>A0A0M9EVJ8_FUSLA</name>
<evidence type="ECO:0000256" key="12">
    <source>
        <dbReference type="ARBA" id="ARBA00022842"/>
    </source>
</evidence>
<accession>A0A0M9EVJ8</accession>
<dbReference type="FunFam" id="3.60.40.10:FF:000055">
    <property type="entry name" value="Adenylate cyclase AcyA"/>
    <property type="match status" value="1"/>
</dbReference>
<keyword evidence="7" id="KW-0433">Leucine-rich repeat</keyword>
<comment type="caution">
    <text evidence="21">The sequence shown here is derived from an EMBL/GenBank/DDBJ whole genome shotgun (WGS) entry which is preliminary data.</text>
</comment>
<feature type="compositionally biased region" description="Basic residues" evidence="17">
    <location>
        <begin position="530"/>
        <end position="546"/>
    </location>
</feature>
<dbReference type="InterPro" id="IPR013716">
    <property type="entry name" value="Adenylate_cyclase_G-a-bd"/>
</dbReference>
<dbReference type="InterPro" id="IPR055071">
    <property type="entry name" value="RA_PHLPP-like"/>
</dbReference>
<dbReference type="Pfam" id="PF00481">
    <property type="entry name" value="PP2C"/>
    <property type="match status" value="1"/>
</dbReference>
<keyword evidence="14" id="KW-0456">Lyase</keyword>
<comment type="similarity">
    <text evidence="4">Belongs to the adenylyl cyclase class-3 family.</text>
</comment>
<feature type="compositionally biased region" description="Basic and acidic residues" evidence="17">
    <location>
        <begin position="547"/>
        <end position="558"/>
    </location>
</feature>
<feature type="region of interest" description="Disordered" evidence="17">
    <location>
        <begin position="1211"/>
        <end position="1318"/>
    </location>
</feature>
<dbReference type="Gene3D" id="3.80.10.10">
    <property type="entry name" value="Ribonuclease Inhibitor"/>
    <property type="match status" value="3"/>
</dbReference>
<dbReference type="Pfam" id="PF23010">
    <property type="entry name" value="RA_3"/>
    <property type="match status" value="1"/>
</dbReference>
<sequence>MTRNEHVNRISSVMGSGNSIDTYSAVTVKSQLESELGLEPPQLQYQSQSQYQSESQSTSSSTASTTPAPASAASTISTPTPIPAHHSPTPNPAPNTIPKPDLNADTDALTPTPSSSATTPSSNTSYVVSSTPRRRPSHPANYPTRLSADGPASLSNQWSSFKDEPQLSPTATTTATSTTYAPRAGANAQFKDRRMSDLVNYRRDLAVLETSRVPQIQQIPPTGGASPQIAPWANQPGFPTNTSTMPTTFFNESTDNLSLASQLSPGHQISNRQQQQHQQQYPSHPSQHDAPDASYFDGRRPSAASILTASSQGSKTSIRGGFRKLQGFFGEEFPGRDSSDGSLPTSLAGKDQRGRSYSHSRPTHRDRNYSNATDHTRDASPSSSRPRTPVPAPEVVPFLYQDNSDIARYGEAPVRDIMTGPDRERYAGDGSSQVPPKTSSSSRSGHSIAHLPGHHRHNKSNDDPRTLRPTMSRDDTAIGTQIPRDRGAGSNAMYPTRSRGQSPTPSTRSAGMTWSSSKSTQVDGQTSPSHHNHGKRGFLRRLRGHHKEKDDAVARLRDLPQSTRSLQTKSSKTDLHRPSDVSSTTLVYAGSIGPGEMTDATDMRPATAQRGATFNNKFPFAKKGRTHRPQDYTEEAIGPTDRNDPNNMYHLDTNLNDMEGILTKPPPLTPMDTTFVNNVEPERHDSISTAPKGRWDAPDSWAVRRNTEDNSYNGGPELDEIGSPPRPEEKASPYCIRIFRSDGTFSTHSMSLDSSVTDVISQVIKKTYVMDGLENYHIIMKKHDLIRVLTPPERPLLMQKRLLQQVGYEEKDRIEDLGREDNSYLCRFMFLSARESDFHAKTTDMGLARAQKLNYVDLSGRNLVTIPISLYSKAMEIISLNLSRNLSLDVPRDFIQSCKHLRDIKFNNNEARKLPPSLSRANKLTFLDVANNRIEQLEHAELNALTGMLKMNLANNRLKHLPSYFGAYQSLRSLNISSNFLDKFPTFLCGLPSLVDLDLSFNAIATIPQEIGSLRNLEKLLITNNRLTHAVPATFGQLVSLRELDIKYNGISSIDIISELPKLEILSADHNCVSAFVGQFESLRQLKLNSNPLNKFEIVAPVPTLKILNLSNAQLASIDSSFANMVNLEHLILDKNYFVSLPQEIGTLSRLEHFSIANNSVGELPSQIGCLTELRVLNVRGNNISKLPMELWWANRLETFNASSNVLEHFPKPASRAPRIPGEESQPAPPPVNGRAAPLGTLSATASSEELSDDRRPSQNSSTLLSVGPSPLNAGDRKSSVVSVYGKGGRKTSVVSRSATPSAPTQSINPRKDSGLSSRLNNTFAGSLRNLHLADNRLDDDVFDQITLLTELRVLNLSYNDEISDMPQRSIKSWPQLVELYLSGNALTTLPADDLEESSLLQALYINGNRFTNLPADISRAKNLAVLDCGSNYLKYNISNVPYDWNWNLNPNLRYLNLSGNKRLEIKQTATGPLGPGAVNREEYTDFSRLLNLRILGLMDVTLTQPSIPDQSEDRRVRTSGSLAGHLPYGMADTLGKHEHLSTVDLVVPRFNASETEMLLGLFDGQALSSGGSKIAKYLHENFGHIFALELKALKTRLNETPVDALRRAFLALNKDLVTIAIQQSEERPLQTHRNSGQPIILTKEDLNSGGVATVVYLQSTELYVANVGDAQAMVIQTDGTHKMLTRKHDPAEPNERSRIREAGGWVSRNGRLNDLLQVSRAFGYVDLMPAVQAAPYVSNMTIREQDDIILIATGELWEYLSPGLVTDVARAERQDLMRAAQKLRDLAIAYGASGKIMVMMISVADLKRRVERSRLHRGASMSLYPSGIPDDAQVLNTRRGRRTKGDVLDSSLNRLEAEIPAPTGNVSIVFTDIKNSTTLWEMYPSAMRSAIKLHNEVMRRQLRRIGGYEVKTEGDAFMVSFPTATSALLWTFAVQMQLLDVNWPSEVLNSVSCQPIFDKDNSLIFKGLSVRMGIHFGDCVSETDPVTRRMDYFGPMVNKAARISAVADGGQITVSTDFISEIQRCLENYQDTDRGNASGSEDTFGDEETYASAIRKDLRSLTSQGFEVKEMGEKKLKGLENPEVVYSLYPHALAGRIEFHSQHERKEEGGGDKPAVLAPGTELCIDPDSVWTLWRISLRLEMLCSSLEGNEPPGLQPPETELLERIKQRGGEVTDRFLLNFLEHQVARIETCISTLAMRHIAIGGGTIKELEDLHGPMSAILDQFMAQNRELKRYRRKYGALPNPVSSISSSEEEEEEEEEEEDDDDDPDTEEGSNTEQEL</sequence>
<evidence type="ECO:0000259" key="20">
    <source>
        <dbReference type="PROSITE" id="PS51746"/>
    </source>
</evidence>
<evidence type="ECO:0000256" key="16">
    <source>
        <dbReference type="ARBA" id="ARBA00032637"/>
    </source>
</evidence>
<dbReference type="FunFam" id="3.80.10.10:FF:000220">
    <property type="entry name" value="Adenylate cyclase AcyA"/>
    <property type="match status" value="1"/>
</dbReference>
<evidence type="ECO:0000259" key="18">
    <source>
        <dbReference type="PROSITE" id="PS50125"/>
    </source>
</evidence>
<feature type="region of interest" description="Disordered" evidence="17">
    <location>
        <begin position="30"/>
        <end position="178"/>
    </location>
</feature>
<dbReference type="Pfam" id="PF00211">
    <property type="entry name" value="Guanylate_cyc"/>
    <property type="match status" value="1"/>
</dbReference>
<dbReference type="GO" id="GO:0035556">
    <property type="term" value="P:intracellular signal transduction"/>
    <property type="evidence" value="ECO:0007669"/>
    <property type="project" value="InterPro"/>
</dbReference>
<proteinExistence type="inferred from homology"/>
<feature type="region of interest" description="Disordered" evidence="17">
    <location>
        <begin position="609"/>
        <end position="646"/>
    </location>
</feature>
<dbReference type="EMBL" id="JXCE01000130">
    <property type="protein sequence ID" value="KPA40552.1"/>
    <property type="molecule type" value="Genomic_DNA"/>
</dbReference>
<comment type="function">
    <text evidence="3">Plays essential roles in regulation of cellular metabolism by catalyzing the synthesis of a second messenger, cAMP.</text>
</comment>
<evidence type="ECO:0000256" key="6">
    <source>
        <dbReference type="ARBA" id="ARBA00021420"/>
    </source>
</evidence>
<feature type="region of interest" description="Disordered" evidence="17">
    <location>
        <begin position="2243"/>
        <end position="2282"/>
    </location>
</feature>
<feature type="compositionally biased region" description="Low complexity" evidence="17">
    <location>
        <begin position="110"/>
        <end position="125"/>
    </location>
</feature>
<comment type="cofactor">
    <cofactor evidence="2">
        <name>Mg(2+)</name>
        <dbReference type="ChEBI" id="CHEBI:18420"/>
    </cofactor>
</comment>
<dbReference type="InterPro" id="IPR001611">
    <property type="entry name" value="Leu-rich_rpt"/>
</dbReference>
<dbReference type="InterPro" id="IPR001054">
    <property type="entry name" value="A/G_cyclase"/>
</dbReference>
<dbReference type="Proteomes" id="UP000037904">
    <property type="component" value="Unassembled WGS sequence"/>
</dbReference>
<keyword evidence="9" id="KW-0677">Repeat</keyword>
<feature type="compositionally biased region" description="Low complexity" evidence="17">
    <location>
        <begin position="273"/>
        <end position="285"/>
    </location>
</feature>
<dbReference type="SMART" id="SM00789">
    <property type="entry name" value="Ad_cyc_g-alpha"/>
    <property type="match status" value="1"/>
</dbReference>
<dbReference type="PANTHER" id="PTHR48051">
    <property type="match status" value="1"/>
</dbReference>
<dbReference type="FunFam" id="3.80.10.10:FF:000408">
    <property type="entry name" value="Adenylate cyclase"/>
    <property type="match status" value="1"/>
</dbReference>
<dbReference type="InterPro" id="IPR050216">
    <property type="entry name" value="LRR_domain-containing"/>
</dbReference>
<evidence type="ECO:0000256" key="17">
    <source>
        <dbReference type="SAM" id="MobiDB-lite"/>
    </source>
</evidence>
<feature type="domain" description="PPM-type phosphatase" evidence="20">
    <location>
        <begin position="1528"/>
        <end position="1804"/>
    </location>
</feature>
<evidence type="ECO:0000256" key="9">
    <source>
        <dbReference type="ARBA" id="ARBA00022737"/>
    </source>
</evidence>
<feature type="region of interest" description="Disordered" evidence="17">
    <location>
        <begin position="410"/>
        <end position="587"/>
    </location>
</feature>
<evidence type="ECO:0000256" key="2">
    <source>
        <dbReference type="ARBA" id="ARBA00001946"/>
    </source>
</evidence>
<dbReference type="CDD" id="cd00143">
    <property type="entry name" value="PP2Cc"/>
    <property type="match status" value="1"/>
</dbReference>
<feature type="compositionally biased region" description="Basic and acidic residues" evidence="17">
    <location>
        <begin position="459"/>
        <end position="476"/>
    </location>
</feature>
<dbReference type="SUPFAM" id="SSF55073">
    <property type="entry name" value="Nucleotide cyclase"/>
    <property type="match status" value="1"/>
</dbReference>
<evidence type="ECO:0000256" key="1">
    <source>
        <dbReference type="ARBA" id="ARBA00001593"/>
    </source>
</evidence>
<protein>
    <recommendedName>
        <fullName evidence="6">Adenylate cyclase</fullName>
        <ecNumber evidence="5">4.6.1.1</ecNumber>
    </recommendedName>
    <alternativeName>
        <fullName evidence="15">ATP pyrophosphate-lyase</fullName>
    </alternativeName>
    <alternativeName>
        <fullName evidence="16">Adenylyl cyclase</fullName>
    </alternativeName>
</protein>
<gene>
    <name evidence="21" type="ORF">FLAG1_06569</name>
</gene>
<evidence type="ECO:0000256" key="4">
    <source>
        <dbReference type="ARBA" id="ARBA00005381"/>
    </source>
</evidence>
<dbReference type="InterPro" id="IPR029787">
    <property type="entry name" value="Nucleotide_cyclase"/>
</dbReference>
<feature type="compositionally biased region" description="Polar residues" evidence="17">
    <location>
        <begin position="498"/>
        <end position="529"/>
    </location>
</feature>
<dbReference type="GO" id="GO:0000287">
    <property type="term" value="F:magnesium ion binding"/>
    <property type="evidence" value="ECO:0007669"/>
    <property type="project" value="InterPro"/>
</dbReference>
<dbReference type="PROSITE" id="PS51746">
    <property type="entry name" value="PPM_2"/>
    <property type="match status" value="1"/>
</dbReference>
<dbReference type="SMART" id="SM00364">
    <property type="entry name" value="LRR_BAC"/>
    <property type="match status" value="7"/>
</dbReference>
<evidence type="ECO:0000313" key="22">
    <source>
        <dbReference type="Proteomes" id="UP000037904"/>
    </source>
</evidence>
<feature type="compositionally biased region" description="Polar residues" evidence="17">
    <location>
        <begin position="1293"/>
        <end position="1318"/>
    </location>
</feature>
<evidence type="ECO:0000256" key="13">
    <source>
        <dbReference type="ARBA" id="ARBA00022998"/>
    </source>
</evidence>
<feature type="domain" description="Ras-associating" evidence="19">
    <location>
        <begin position="732"/>
        <end position="823"/>
    </location>
</feature>
<keyword evidence="12" id="KW-0460">Magnesium</keyword>
<dbReference type="SMART" id="SM00332">
    <property type="entry name" value="PP2Cc"/>
    <property type="match status" value="1"/>
</dbReference>
<dbReference type="Gene3D" id="3.60.40.10">
    <property type="entry name" value="PPM-type phosphatase domain"/>
    <property type="match status" value="1"/>
</dbReference>
<keyword evidence="11" id="KW-0067">ATP-binding</keyword>
<dbReference type="CDD" id="cd07302">
    <property type="entry name" value="CHD"/>
    <property type="match status" value="1"/>
</dbReference>
<dbReference type="SUPFAM" id="SSF81606">
    <property type="entry name" value="PP2C-like"/>
    <property type="match status" value="1"/>
</dbReference>
<dbReference type="PANTHER" id="PTHR48051:SF1">
    <property type="entry name" value="RAS SUPPRESSOR PROTEIN 1"/>
    <property type="match status" value="1"/>
</dbReference>
<keyword evidence="10" id="KW-0547">Nucleotide-binding</keyword>
<keyword evidence="22" id="KW-1185">Reference proteome</keyword>
<dbReference type="InterPro" id="IPR036457">
    <property type="entry name" value="PPM-type-like_dom_sf"/>
</dbReference>
<feature type="compositionally biased region" description="Polar residues" evidence="17">
    <location>
        <begin position="560"/>
        <end position="570"/>
    </location>
</feature>
<evidence type="ECO:0000256" key="7">
    <source>
        <dbReference type="ARBA" id="ARBA00022614"/>
    </source>
</evidence>
<feature type="compositionally biased region" description="Low complexity" evidence="17">
    <location>
        <begin position="38"/>
        <end position="79"/>
    </location>
</feature>
<dbReference type="GO" id="GO:0004016">
    <property type="term" value="F:adenylate cyclase activity"/>
    <property type="evidence" value="ECO:0007669"/>
    <property type="project" value="UniProtKB-EC"/>
</dbReference>
<evidence type="ECO:0000256" key="10">
    <source>
        <dbReference type="ARBA" id="ARBA00022741"/>
    </source>
</evidence>
<dbReference type="Pfam" id="PF13855">
    <property type="entry name" value="LRR_8"/>
    <property type="match status" value="4"/>
</dbReference>
<keyword evidence="8" id="KW-0479">Metal-binding</keyword>
<dbReference type="FunFam" id="3.80.10.10:FF:000305">
    <property type="entry name" value="Adenylate cyclase AcyA"/>
    <property type="match status" value="1"/>
</dbReference>
<dbReference type="GO" id="GO:0006171">
    <property type="term" value="P:cAMP biosynthetic process"/>
    <property type="evidence" value="ECO:0007669"/>
    <property type="project" value="UniProtKB-KW"/>
</dbReference>
<evidence type="ECO:0000256" key="5">
    <source>
        <dbReference type="ARBA" id="ARBA00012201"/>
    </source>
</evidence>
<dbReference type="CDD" id="cd17214">
    <property type="entry name" value="RA_CYR1_like"/>
    <property type="match status" value="1"/>
</dbReference>